<dbReference type="InterPro" id="IPR023753">
    <property type="entry name" value="FAD/NAD-binding_dom"/>
</dbReference>
<sequence>MQQRILVVGSGFAGMWSALSARRLISQSLKGSQEAVAKNIEVAVIAPDERLVPRPRLYESNPSTVDTINTAQRQVEMVDPFGTRSTVSYDRLVLAAGSRLVRPNIPGLADHAFSVDTIDEAVKLEGHLQGLASLPDSPARNTVIVCGAGFTGIELVAELPSRLRAILGADAKIQVVVVGSGADVGPDLGPGPRPTILKGLNDLGVQMKLGSPVSAIDAGSVTTASGERIEALTAIWTAGVQATPLAKQIPGDRDNFGRLRVDNDLRVTSTPDVFATGDAAVAATDDQGNFTMMSCQHAQPLGRNAGHNAAADLLHLPAIPYSQPSYGTCLDLGPDNAVVTNGWDREVMYTGQKAKEIKKYINTTLIYPPPANAAEAFAAADPLVEPATV</sequence>
<keyword evidence="4" id="KW-0274">FAD</keyword>
<name>A0ABR0SBS4_9HYPO</name>
<comment type="similarity">
    <text evidence="2">Belongs to the NADH dehydrogenase family.</text>
</comment>
<evidence type="ECO:0000313" key="7">
    <source>
        <dbReference type="EMBL" id="KAK5989225.1"/>
    </source>
</evidence>
<proteinExistence type="inferred from homology"/>
<dbReference type="PANTHER" id="PTHR42913:SF3">
    <property type="entry name" value="64 KDA MITOCHONDRIAL NADH DEHYDROGENASE (EUROFUNG)"/>
    <property type="match status" value="1"/>
</dbReference>
<dbReference type="EMBL" id="JAVFKD010000015">
    <property type="protein sequence ID" value="KAK5989225.1"/>
    <property type="molecule type" value="Genomic_DNA"/>
</dbReference>
<dbReference type="PRINTS" id="PR00368">
    <property type="entry name" value="FADPNR"/>
</dbReference>
<dbReference type="InterPro" id="IPR036188">
    <property type="entry name" value="FAD/NAD-bd_sf"/>
</dbReference>
<evidence type="ECO:0000256" key="4">
    <source>
        <dbReference type="ARBA" id="ARBA00022827"/>
    </source>
</evidence>
<dbReference type="PANTHER" id="PTHR42913">
    <property type="entry name" value="APOPTOSIS-INDUCING FACTOR 1"/>
    <property type="match status" value="1"/>
</dbReference>
<evidence type="ECO:0000256" key="1">
    <source>
        <dbReference type="ARBA" id="ARBA00001974"/>
    </source>
</evidence>
<feature type="domain" description="FAD/NAD(P)-binding" evidence="6">
    <location>
        <begin position="4"/>
        <end position="299"/>
    </location>
</feature>
<dbReference type="Gene3D" id="3.50.50.100">
    <property type="match status" value="1"/>
</dbReference>
<dbReference type="InterPro" id="IPR051169">
    <property type="entry name" value="NADH-Q_oxidoreductase"/>
</dbReference>
<dbReference type="Pfam" id="PF07992">
    <property type="entry name" value="Pyr_redox_2"/>
    <property type="match status" value="1"/>
</dbReference>
<comment type="cofactor">
    <cofactor evidence="1">
        <name>FAD</name>
        <dbReference type="ChEBI" id="CHEBI:57692"/>
    </cofactor>
</comment>
<evidence type="ECO:0000259" key="6">
    <source>
        <dbReference type="Pfam" id="PF07992"/>
    </source>
</evidence>
<protein>
    <submittedName>
        <fullName evidence="7">NADH dehydrogenase-like protein</fullName>
    </submittedName>
</protein>
<comment type="caution">
    <text evidence="7">The sequence shown here is derived from an EMBL/GenBank/DDBJ whole genome shotgun (WGS) entry which is preliminary data.</text>
</comment>
<keyword evidence="5" id="KW-0560">Oxidoreductase</keyword>
<evidence type="ECO:0000313" key="8">
    <source>
        <dbReference type="Proteomes" id="UP001338125"/>
    </source>
</evidence>
<keyword evidence="8" id="KW-1185">Reference proteome</keyword>
<gene>
    <name evidence="7" type="ORF">PT974_10728</name>
</gene>
<dbReference type="Proteomes" id="UP001338125">
    <property type="component" value="Unassembled WGS sequence"/>
</dbReference>
<evidence type="ECO:0000256" key="2">
    <source>
        <dbReference type="ARBA" id="ARBA00005272"/>
    </source>
</evidence>
<evidence type="ECO:0000256" key="5">
    <source>
        <dbReference type="ARBA" id="ARBA00023002"/>
    </source>
</evidence>
<dbReference type="SUPFAM" id="SSF51905">
    <property type="entry name" value="FAD/NAD(P)-binding domain"/>
    <property type="match status" value="1"/>
</dbReference>
<evidence type="ECO:0000256" key="3">
    <source>
        <dbReference type="ARBA" id="ARBA00022630"/>
    </source>
</evidence>
<accession>A0ABR0SBS4</accession>
<keyword evidence="3" id="KW-0285">Flavoprotein</keyword>
<organism evidence="7 8">
    <name type="scientific">Cladobotryum mycophilum</name>
    <dbReference type="NCBI Taxonomy" id="491253"/>
    <lineage>
        <taxon>Eukaryota</taxon>
        <taxon>Fungi</taxon>
        <taxon>Dikarya</taxon>
        <taxon>Ascomycota</taxon>
        <taxon>Pezizomycotina</taxon>
        <taxon>Sordariomycetes</taxon>
        <taxon>Hypocreomycetidae</taxon>
        <taxon>Hypocreales</taxon>
        <taxon>Hypocreaceae</taxon>
        <taxon>Cladobotryum</taxon>
    </lineage>
</organism>
<reference evidence="7 8" key="1">
    <citation type="submission" date="2024-01" db="EMBL/GenBank/DDBJ databases">
        <title>Complete genome of Cladobotryum mycophilum ATHUM6906.</title>
        <authorList>
            <person name="Christinaki A.C."/>
            <person name="Myridakis A.I."/>
            <person name="Kouvelis V.N."/>
        </authorList>
    </citation>
    <scope>NUCLEOTIDE SEQUENCE [LARGE SCALE GENOMIC DNA]</scope>
    <source>
        <strain evidence="7 8">ATHUM6906</strain>
    </source>
</reference>